<gene>
    <name evidence="2" type="ORF">COCNU_04G008970</name>
</gene>
<dbReference type="InterPro" id="IPR021109">
    <property type="entry name" value="Peptidase_aspartic_dom_sf"/>
</dbReference>
<comment type="caution">
    <text evidence="2">The sequence shown here is derived from an EMBL/GenBank/DDBJ whole genome shotgun (WGS) entry which is preliminary data.</text>
</comment>
<dbReference type="InterPro" id="IPR032799">
    <property type="entry name" value="TAXi_C"/>
</dbReference>
<proteinExistence type="predicted"/>
<dbReference type="Proteomes" id="UP000797356">
    <property type="component" value="Chromosome 4"/>
</dbReference>
<dbReference type="EMBL" id="CM017875">
    <property type="protein sequence ID" value="KAG1338591.1"/>
    <property type="molecule type" value="Genomic_DNA"/>
</dbReference>
<dbReference type="OrthoDB" id="1072226at2759"/>
<feature type="domain" description="Xylanase inhibitor C-terminal" evidence="1">
    <location>
        <begin position="24"/>
        <end position="86"/>
    </location>
</feature>
<evidence type="ECO:0000313" key="2">
    <source>
        <dbReference type="EMBL" id="KAG1338591.1"/>
    </source>
</evidence>
<sequence>MAFPHHQESSRGCASWKDAFRVTSYYLDLVDVNIDKKPVGFLPNTFQIFENGTDGFTIDTGSTVTRLRAGEFDQMTQAMIDYLRKTFRRRPCGIRR</sequence>
<evidence type="ECO:0000313" key="3">
    <source>
        <dbReference type="Proteomes" id="UP000797356"/>
    </source>
</evidence>
<dbReference type="Pfam" id="PF14541">
    <property type="entry name" value="TAXi_C"/>
    <property type="match status" value="1"/>
</dbReference>
<keyword evidence="3" id="KW-1185">Reference proteome</keyword>
<reference evidence="2" key="2">
    <citation type="submission" date="2019-07" db="EMBL/GenBank/DDBJ databases">
        <authorList>
            <person name="Yang Y."/>
            <person name="Bocs S."/>
            <person name="Baudouin L."/>
        </authorList>
    </citation>
    <scope>NUCLEOTIDE SEQUENCE</scope>
    <source>
        <tissue evidence="2">Spear leaf of Hainan Tall coconut</tissue>
    </source>
</reference>
<organism evidence="2 3">
    <name type="scientific">Cocos nucifera</name>
    <name type="common">Coconut palm</name>
    <dbReference type="NCBI Taxonomy" id="13894"/>
    <lineage>
        <taxon>Eukaryota</taxon>
        <taxon>Viridiplantae</taxon>
        <taxon>Streptophyta</taxon>
        <taxon>Embryophyta</taxon>
        <taxon>Tracheophyta</taxon>
        <taxon>Spermatophyta</taxon>
        <taxon>Magnoliopsida</taxon>
        <taxon>Liliopsida</taxon>
        <taxon>Arecaceae</taxon>
        <taxon>Arecoideae</taxon>
        <taxon>Cocoseae</taxon>
        <taxon>Attaleinae</taxon>
        <taxon>Cocos</taxon>
    </lineage>
</organism>
<dbReference type="AlphaFoldDB" id="A0A8K0I665"/>
<dbReference type="Gene3D" id="2.40.70.10">
    <property type="entry name" value="Acid Proteases"/>
    <property type="match status" value="1"/>
</dbReference>
<name>A0A8K0I665_COCNU</name>
<accession>A0A8K0I665</accession>
<evidence type="ECO:0000259" key="1">
    <source>
        <dbReference type="Pfam" id="PF14541"/>
    </source>
</evidence>
<dbReference type="SUPFAM" id="SSF50630">
    <property type="entry name" value="Acid proteases"/>
    <property type="match status" value="1"/>
</dbReference>
<reference evidence="2" key="1">
    <citation type="journal article" date="2017" name="Gigascience">
        <title>The genome draft of coconut (Cocos nucifera).</title>
        <authorList>
            <person name="Xiao Y."/>
            <person name="Xu P."/>
            <person name="Fan H."/>
            <person name="Baudouin L."/>
            <person name="Xia W."/>
            <person name="Bocs S."/>
            <person name="Xu J."/>
            <person name="Li Q."/>
            <person name="Guo A."/>
            <person name="Zhou L."/>
            <person name="Li J."/>
            <person name="Wu Y."/>
            <person name="Ma Z."/>
            <person name="Armero A."/>
            <person name="Issali A.E."/>
            <person name="Liu N."/>
            <person name="Peng M."/>
            <person name="Yang Y."/>
        </authorList>
    </citation>
    <scope>NUCLEOTIDE SEQUENCE</scope>
    <source>
        <tissue evidence="2">Spear leaf of Hainan Tall coconut</tissue>
    </source>
</reference>
<protein>
    <recommendedName>
        <fullName evidence="1">Xylanase inhibitor C-terminal domain-containing protein</fullName>
    </recommendedName>
</protein>